<feature type="non-terminal residue" evidence="2">
    <location>
        <position position="374"/>
    </location>
</feature>
<dbReference type="Proteomes" id="UP000789595">
    <property type="component" value="Unassembled WGS sequence"/>
</dbReference>
<name>A0A8J2SSH9_9STRA</name>
<proteinExistence type="predicted"/>
<dbReference type="AlphaFoldDB" id="A0A8J2SSH9"/>
<evidence type="ECO:0000313" key="3">
    <source>
        <dbReference type="Proteomes" id="UP000789595"/>
    </source>
</evidence>
<evidence type="ECO:0000256" key="1">
    <source>
        <dbReference type="SAM" id="MobiDB-lite"/>
    </source>
</evidence>
<feature type="region of interest" description="Disordered" evidence="1">
    <location>
        <begin position="61"/>
        <end position="80"/>
    </location>
</feature>
<accession>A0A8J2SSH9</accession>
<feature type="region of interest" description="Disordered" evidence="1">
    <location>
        <begin position="320"/>
        <end position="346"/>
    </location>
</feature>
<keyword evidence="3" id="KW-1185">Reference proteome</keyword>
<sequence length="374" mass="42435">MTYVTRTADGSPFHTPALRRPRVVPEAVVQRPVRAAPNVQRRGRAQRRVQIDLRPFDRRPRRVAGREARRDGRAEGAARAVRVPRGDGGACAEIIWGARRSSLTPGGTREGRDGAVREGAHVDDDVVARSPRRPDPRHRRGLVLAQARALDHDGARPVLEEPRRERPRAVHRERSLDRFAAQQLRLGRVRRDHGRERQQLGLDRFDRRVVDEDVAGRRAHDRVDDHAADVRRAKPPRDRLDDVHGSEQARLHGVHREVVEDGVHLLHDERGRQPVHAVHADRVLRRDRRHRVRAEHAQGLAGLDLRLQARAAAAVAARDEQHSWRGQRGGAARDQQQHETQHRRPASVLQRCIRQLNDRVQFLPKIASLSPGAG</sequence>
<feature type="compositionally biased region" description="Basic and acidic residues" evidence="1">
    <location>
        <begin position="61"/>
        <end position="76"/>
    </location>
</feature>
<feature type="region of interest" description="Disordered" evidence="1">
    <location>
        <begin position="102"/>
        <end position="137"/>
    </location>
</feature>
<reference evidence="2" key="1">
    <citation type="submission" date="2021-11" db="EMBL/GenBank/DDBJ databases">
        <authorList>
            <consortium name="Genoscope - CEA"/>
            <person name="William W."/>
        </authorList>
    </citation>
    <scope>NUCLEOTIDE SEQUENCE</scope>
</reference>
<gene>
    <name evidence="2" type="ORF">PECAL_6P08880</name>
</gene>
<dbReference type="EMBL" id="CAKKNE010000006">
    <property type="protein sequence ID" value="CAH0379278.1"/>
    <property type="molecule type" value="Genomic_DNA"/>
</dbReference>
<evidence type="ECO:0000313" key="2">
    <source>
        <dbReference type="EMBL" id="CAH0379278.1"/>
    </source>
</evidence>
<feature type="compositionally biased region" description="Basic and acidic residues" evidence="1">
    <location>
        <begin position="109"/>
        <end position="127"/>
    </location>
</feature>
<protein>
    <submittedName>
        <fullName evidence="2">Uncharacterized protein</fullName>
    </submittedName>
</protein>
<organism evidence="2 3">
    <name type="scientific">Pelagomonas calceolata</name>
    <dbReference type="NCBI Taxonomy" id="35677"/>
    <lineage>
        <taxon>Eukaryota</taxon>
        <taxon>Sar</taxon>
        <taxon>Stramenopiles</taxon>
        <taxon>Ochrophyta</taxon>
        <taxon>Pelagophyceae</taxon>
        <taxon>Pelagomonadales</taxon>
        <taxon>Pelagomonadaceae</taxon>
        <taxon>Pelagomonas</taxon>
    </lineage>
</organism>
<comment type="caution">
    <text evidence="2">The sequence shown here is derived from an EMBL/GenBank/DDBJ whole genome shotgun (WGS) entry which is preliminary data.</text>
</comment>